<proteinExistence type="predicted"/>
<evidence type="ECO:0000313" key="2">
    <source>
        <dbReference type="Proteomes" id="UP000578688"/>
    </source>
</evidence>
<dbReference type="Proteomes" id="UP000578688">
    <property type="component" value="Unassembled WGS sequence"/>
</dbReference>
<protein>
    <submittedName>
        <fullName evidence="1">Uncharacterized protein</fullName>
    </submittedName>
</protein>
<sequence length="79" mass="8657">MQWLCLFFGSSLSGPRAEGLAENRGEGAAFSAGGVLHKGAMCSVERPVSEQRRYQSLCESRNWLGVSPVSDLNWRLKAL</sequence>
<dbReference type="EMBL" id="JACBYV010000001">
    <property type="protein sequence ID" value="NYH75431.1"/>
    <property type="molecule type" value="Genomic_DNA"/>
</dbReference>
<evidence type="ECO:0000313" key="1">
    <source>
        <dbReference type="EMBL" id="NYH75431.1"/>
    </source>
</evidence>
<reference evidence="1 2" key="1">
    <citation type="submission" date="2020-07" db="EMBL/GenBank/DDBJ databases">
        <title>Genomic analyses of the natural microbiome of Caenorhabditis elegans.</title>
        <authorList>
            <person name="Samuel B."/>
        </authorList>
    </citation>
    <scope>NUCLEOTIDE SEQUENCE [LARGE SCALE GENOMIC DNA]</scope>
    <source>
        <strain evidence="1 2">BIGb0408</strain>
    </source>
</reference>
<comment type="caution">
    <text evidence="1">The sequence shown here is derived from an EMBL/GenBank/DDBJ whole genome shotgun (WGS) entry which is preliminary data.</text>
</comment>
<accession>A0A7Y9XQ09</accession>
<organism evidence="1 2">
    <name type="scientific">Phytopseudomonas flavescens</name>
    <dbReference type="NCBI Taxonomy" id="29435"/>
    <lineage>
        <taxon>Bacteria</taxon>
        <taxon>Pseudomonadati</taxon>
        <taxon>Pseudomonadota</taxon>
        <taxon>Gammaproteobacteria</taxon>
        <taxon>Pseudomonadales</taxon>
        <taxon>Pseudomonadaceae</taxon>
        <taxon>Phytopseudomonas</taxon>
    </lineage>
</organism>
<dbReference type="AlphaFoldDB" id="A0A7Y9XQ09"/>
<name>A0A7Y9XQ09_9GAMM</name>
<keyword evidence="2" id="KW-1185">Reference proteome</keyword>
<gene>
    <name evidence="1" type="ORF">FHR27_004041</name>
</gene>